<accession>A0ABD1WQE1</accession>
<keyword evidence="3" id="KW-1185">Reference proteome</keyword>
<proteinExistence type="predicted"/>
<evidence type="ECO:0000313" key="2">
    <source>
        <dbReference type="EMBL" id="KAL2551796.1"/>
    </source>
</evidence>
<comment type="caution">
    <text evidence="2">The sequence shown here is derived from an EMBL/GenBank/DDBJ whole genome shotgun (WGS) entry which is preliminary data.</text>
</comment>
<dbReference type="Proteomes" id="UP001604277">
    <property type="component" value="Unassembled WGS sequence"/>
</dbReference>
<reference evidence="3" key="1">
    <citation type="submission" date="2024-07" db="EMBL/GenBank/DDBJ databases">
        <title>Two chromosome-level genome assemblies of Korean endemic species Abeliophyllum distichum and Forsythia ovata (Oleaceae).</title>
        <authorList>
            <person name="Jang H."/>
        </authorList>
    </citation>
    <scope>NUCLEOTIDE SEQUENCE [LARGE SCALE GENOMIC DNA]</scope>
</reference>
<evidence type="ECO:0000313" key="3">
    <source>
        <dbReference type="Proteomes" id="UP001604277"/>
    </source>
</evidence>
<dbReference type="EMBL" id="JBFOLJ010000002">
    <property type="protein sequence ID" value="KAL2551796.1"/>
    <property type="molecule type" value="Genomic_DNA"/>
</dbReference>
<organism evidence="2 3">
    <name type="scientific">Forsythia ovata</name>
    <dbReference type="NCBI Taxonomy" id="205694"/>
    <lineage>
        <taxon>Eukaryota</taxon>
        <taxon>Viridiplantae</taxon>
        <taxon>Streptophyta</taxon>
        <taxon>Embryophyta</taxon>
        <taxon>Tracheophyta</taxon>
        <taxon>Spermatophyta</taxon>
        <taxon>Magnoliopsida</taxon>
        <taxon>eudicotyledons</taxon>
        <taxon>Gunneridae</taxon>
        <taxon>Pentapetalae</taxon>
        <taxon>asterids</taxon>
        <taxon>lamiids</taxon>
        <taxon>Lamiales</taxon>
        <taxon>Oleaceae</taxon>
        <taxon>Forsythieae</taxon>
        <taxon>Forsythia</taxon>
    </lineage>
</organism>
<sequence length="122" mass="13831">MASLDSLAAGDVYVCVDIGETERRKKYYSRDYEGKREGLVCLPSQTIDEESQYQQTTNRVRRSKKNSKAAFQDQPLPPSEFHFMPTSGIGQSNAAVFNNNGLAVDVHSMRANMARNRRRLEK</sequence>
<evidence type="ECO:0000256" key="1">
    <source>
        <dbReference type="SAM" id="MobiDB-lite"/>
    </source>
</evidence>
<dbReference type="AlphaFoldDB" id="A0ABD1WQE1"/>
<feature type="region of interest" description="Disordered" evidence="1">
    <location>
        <begin position="50"/>
        <end position="78"/>
    </location>
</feature>
<protein>
    <submittedName>
        <fullName evidence="2">Uncharacterized protein</fullName>
    </submittedName>
</protein>
<gene>
    <name evidence="2" type="ORF">Fot_05415</name>
</gene>
<name>A0ABD1WQE1_9LAMI</name>